<sequence length="157" mass="18648">MGFRDIQAFNLAMLAKQAWRLIHHTHSLFYHVYKARYFPNCSFMEAEIGHNPSFVWRSLVAAREVIMEGSRWRVGNGRQIRAESRNWLSHKPVFRREEWPNLRVGDLIDDRAWEWKRTMIAEIFAPRTCEEILAILLSRECTQDTLIWKEIGSTNSQ</sequence>
<dbReference type="AlphaFoldDB" id="A0A7N2M3F9"/>
<dbReference type="Gramene" id="QL07p019188:mrna">
    <property type="protein sequence ID" value="QL07p019188:mrna:CDS:1"/>
    <property type="gene ID" value="QL07p019188"/>
</dbReference>
<protein>
    <submittedName>
        <fullName evidence="1">Uncharacterized protein</fullName>
    </submittedName>
</protein>
<evidence type="ECO:0000313" key="1">
    <source>
        <dbReference type="EnsemblPlants" id="QL07p019188:mrna:CDS:1"/>
    </source>
</evidence>
<reference evidence="1 2" key="1">
    <citation type="journal article" date="2016" name="G3 (Bethesda)">
        <title>First Draft Assembly and Annotation of the Genome of a California Endemic Oak Quercus lobata Nee (Fagaceae).</title>
        <authorList>
            <person name="Sork V.L."/>
            <person name="Fitz-Gibbon S.T."/>
            <person name="Puiu D."/>
            <person name="Crepeau M."/>
            <person name="Gugger P.F."/>
            <person name="Sherman R."/>
            <person name="Stevens K."/>
            <person name="Langley C.H."/>
            <person name="Pellegrini M."/>
            <person name="Salzberg S.L."/>
        </authorList>
    </citation>
    <scope>NUCLEOTIDE SEQUENCE [LARGE SCALE GENOMIC DNA]</scope>
    <source>
        <strain evidence="1 2">cv. SW786</strain>
    </source>
</reference>
<name>A0A7N2M3F9_QUELO</name>
<dbReference type="OMA" id="YHIMENL"/>
<dbReference type="EnsemblPlants" id="QL07p019188:mrna">
    <property type="protein sequence ID" value="QL07p019188:mrna:CDS:1"/>
    <property type="gene ID" value="QL07p019188"/>
</dbReference>
<reference evidence="1" key="2">
    <citation type="submission" date="2021-01" db="UniProtKB">
        <authorList>
            <consortium name="EnsemblPlants"/>
        </authorList>
    </citation>
    <scope>IDENTIFICATION</scope>
</reference>
<dbReference type="EMBL" id="LRBV02000007">
    <property type="status" value="NOT_ANNOTATED_CDS"/>
    <property type="molecule type" value="Genomic_DNA"/>
</dbReference>
<keyword evidence="2" id="KW-1185">Reference proteome</keyword>
<dbReference type="Proteomes" id="UP000594261">
    <property type="component" value="Chromosome 7"/>
</dbReference>
<proteinExistence type="predicted"/>
<organism evidence="1 2">
    <name type="scientific">Quercus lobata</name>
    <name type="common">Valley oak</name>
    <dbReference type="NCBI Taxonomy" id="97700"/>
    <lineage>
        <taxon>Eukaryota</taxon>
        <taxon>Viridiplantae</taxon>
        <taxon>Streptophyta</taxon>
        <taxon>Embryophyta</taxon>
        <taxon>Tracheophyta</taxon>
        <taxon>Spermatophyta</taxon>
        <taxon>Magnoliopsida</taxon>
        <taxon>eudicotyledons</taxon>
        <taxon>Gunneridae</taxon>
        <taxon>Pentapetalae</taxon>
        <taxon>rosids</taxon>
        <taxon>fabids</taxon>
        <taxon>Fagales</taxon>
        <taxon>Fagaceae</taxon>
        <taxon>Quercus</taxon>
    </lineage>
</organism>
<dbReference type="InParanoid" id="A0A7N2M3F9"/>
<evidence type="ECO:0000313" key="2">
    <source>
        <dbReference type="Proteomes" id="UP000594261"/>
    </source>
</evidence>
<accession>A0A7N2M3F9</accession>